<dbReference type="Pfam" id="PF13622">
    <property type="entry name" value="4HBT_3"/>
    <property type="match status" value="1"/>
</dbReference>
<dbReference type="CDD" id="cd03444">
    <property type="entry name" value="Thioesterase_II_repeat1"/>
    <property type="match status" value="1"/>
</dbReference>
<dbReference type="InterPro" id="IPR049450">
    <property type="entry name" value="ACOT8-like_C"/>
</dbReference>
<evidence type="ECO:0000259" key="4">
    <source>
        <dbReference type="Pfam" id="PF20789"/>
    </source>
</evidence>
<evidence type="ECO:0000313" key="6">
    <source>
        <dbReference type="Proteomes" id="UP001212997"/>
    </source>
</evidence>
<keyword evidence="6" id="KW-1185">Reference proteome</keyword>
<dbReference type="Pfam" id="PF20789">
    <property type="entry name" value="4HBT_3C"/>
    <property type="match status" value="1"/>
</dbReference>
<comment type="caution">
    <text evidence="5">The sequence shown here is derived from an EMBL/GenBank/DDBJ whole genome shotgun (WGS) entry which is preliminary data.</text>
</comment>
<dbReference type="InterPro" id="IPR029069">
    <property type="entry name" value="HotDog_dom_sf"/>
</dbReference>
<evidence type="ECO:0008006" key="7">
    <source>
        <dbReference type="Google" id="ProtNLM"/>
    </source>
</evidence>
<dbReference type="PANTHER" id="PTHR11066">
    <property type="entry name" value="ACYL-COA THIOESTERASE"/>
    <property type="match status" value="1"/>
</dbReference>
<evidence type="ECO:0000256" key="2">
    <source>
        <dbReference type="ARBA" id="ARBA00022801"/>
    </source>
</evidence>
<dbReference type="SUPFAM" id="SSF54637">
    <property type="entry name" value="Thioesterase/thiol ester dehydrase-isomerase"/>
    <property type="match status" value="2"/>
</dbReference>
<sequence length="318" mass="35819">MAEPGENLQAEPLHISAALEVEQLDVNLFRSKSLWLPIRARGVFGGQVISQALVSATKCVKPEYSLHSLHCYFLLSASPAVPILYHVDRVRDGRSYATRAVRAIQNGKTVFILLCSFQRPEPWQPSYHVPMPEGVPPPEECEDVEAAYHRLSQSPEVDPGIRAYAAEYVQERKKSPFEIKNAKIETSNGSKTIMYWFRIRNMEKYEPSFQKCILSYISDSHFIGSAARTIGLHALKQGTDRLSMLSTLDHSIFFYDNDFDCGEWLLYVINSPRIRSGRGVVHGRMYTHTGVLVAVMTQEGVVRADIRDPSTSGEKAKL</sequence>
<dbReference type="PANTHER" id="PTHR11066:SF34">
    <property type="entry name" value="ACYL-COENZYME A THIOESTERASE 8"/>
    <property type="match status" value="1"/>
</dbReference>
<feature type="domain" description="Acyl-CoA thioesterase-like C-terminal" evidence="4">
    <location>
        <begin position="171"/>
        <end position="302"/>
    </location>
</feature>
<dbReference type="EMBL" id="JANAWD010000290">
    <property type="protein sequence ID" value="KAJ3482073.1"/>
    <property type="molecule type" value="Genomic_DNA"/>
</dbReference>
<dbReference type="Proteomes" id="UP001212997">
    <property type="component" value="Unassembled WGS sequence"/>
</dbReference>
<keyword evidence="2" id="KW-0378">Hydrolase</keyword>
<dbReference type="GO" id="GO:0009062">
    <property type="term" value="P:fatty acid catabolic process"/>
    <property type="evidence" value="ECO:0007669"/>
    <property type="project" value="TreeGrafter"/>
</dbReference>
<feature type="domain" description="Acyl-CoA thioesterase-like N-terminal HotDog" evidence="3">
    <location>
        <begin position="40"/>
        <end position="118"/>
    </location>
</feature>
<dbReference type="InterPro" id="IPR049449">
    <property type="entry name" value="TesB_ACOT8-like_N"/>
</dbReference>
<dbReference type="Gene3D" id="2.40.160.210">
    <property type="entry name" value="Acyl-CoA thioesterase, double hotdog domain"/>
    <property type="match status" value="1"/>
</dbReference>
<proteinExistence type="inferred from homology"/>
<organism evidence="5 6">
    <name type="scientific">Meripilus lineatus</name>
    <dbReference type="NCBI Taxonomy" id="2056292"/>
    <lineage>
        <taxon>Eukaryota</taxon>
        <taxon>Fungi</taxon>
        <taxon>Dikarya</taxon>
        <taxon>Basidiomycota</taxon>
        <taxon>Agaricomycotina</taxon>
        <taxon>Agaricomycetes</taxon>
        <taxon>Polyporales</taxon>
        <taxon>Meripilaceae</taxon>
        <taxon>Meripilus</taxon>
    </lineage>
</organism>
<dbReference type="InterPro" id="IPR003703">
    <property type="entry name" value="Acyl_CoA_thio"/>
</dbReference>
<dbReference type="GO" id="GO:0006637">
    <property type="term" value="P:acyl-CoA metabolic process"/>
    <property type="evidence" value="ECO:0007669"/>
    <property type="project" value="InterPro"/>
</dbReference>
<comment type="similarity">
    <text evidence="1">Belongs to the C/M/P thioester hydrolase family.</text>
</comment>
<dbReference type="GO" id="GO:0005782">
    <property type="term" value="C:peroxisomal matrix"/>
    <property type="evidence" value="ECO:0007669"/>
    <property type="project" value="UniProtKB-SubCell"/>
</dbReference>
<reference evidence="5" key="1">
    <citation type="submission" date="2022-07" db="EMBL/GenBank/DDBJ databases">
        <title>Genome Sequence of Physisporinus lineatus.</title>
        <authorList>
            <person name="Buettner E."/>
        </authorList>
    </citation>
    <scope>NUCLEOTIDE SEQUENCE</scope>
    <source>
        <strain evidence="5">VT162</strain>
    </source>
</reference>
<evidence type="ECO:0000313" key="5">
    <source>
        <dbReference type="EMBL" id="KAJ3482073.1"/>
    </source>
</evidence>
<dbReference type="CDD" id="cd03445">
    <property type="entry name" value="Thioesterase_II_repeat2"/>
    <property type="match status" value="1"/>
</dbReference>
<gene>
    <name evidence="5" type="ORF">NLI96_g7237</name>
</gene>
<evidence type="ECO:0000259" key="3">
    <source>
        <dbReference type="Pfam" id="PF13622"/>
    </source>
</evidence>
<dbReference type="InterPro" id="IPR042171">
    <property type="entry name" value="Acyl-CoA_hotdog"/>
</dbReference>
<dbReference type="GO" id="GO:0047617">
    <property type="term" value="F:fatty acyl-CoA hydrolase activity"/>
    <property type="evidence" value="ECO:0007669"/>
    <property type="project" value="InterPro"/>
</dbReference>
<dbReference type="AlphaFoldDB" id="A0AAD5YHG3"/>
<name>A0AAD5YHG3_9APHY</name>
<evidence type="ECO:0000256" key="1">
    <source>
        <dbReference type="ARBA" id="ARBA00006538"/>
    </source>
</evidence>
<accession>A0AAD5YHG3</accession>
<protein>
    <recommendedName>
        <fullName evidence="7">Thioesterase/thiol ester dehydrase-isomerase</fullName>
    </recommendedName>
</protein>